<proteinExistence type="inferred from homology"/>
<comment type="subunit">
    <text evidence="14">Interacts with DNAJC12.</text>
</comment>
<keyword evidence="9" id="KW-0503">Monooxygenase</keyword>
<dbReference type="GO" id="GO:0042427">
    <property type="term" value="P:serotonin biosynthetic process"/>
    <property type="evidence" value="ECO:0007669"/>
    <property type="project" value="UniProtKB-UniPathway"/>
</dbReference>
<dbReference type="Gene3D" id="1.10.800.10">
    <property type="entry name" value="Aromatic amino acid hydroxylase"/>
    <property type="match status" value="1"/>
</dbReference>
<dbReference type="FunFam" id="1.10.800.10:FF:000004">
    <property type="entry name" value="Tyrosine 3-monooxygenase"/>
    <property type="match status" value="1"/>
</dbReference>
<name>A0A0L7R9H6_9HYME</name>
<evidence type="ECO:0000256" key="9">
    <source>
        <dbReference type="ARBA" id="ARBA00023033"/>
    </source>
</evidence>
<dbReference type="InterPro" id="IPR005963">
    <property type="entry name" value="Trp_5_mOase"/>
</dbReference>
<keyword evidence="6 15" id="KW-0479">Metal-binding</keyword>
<dbReference type="NCBIfam" id="TIGR01270">
    <property type="entry name" value="Trp_5_monoox"/>
    <property type="match status" value="1"/>
</dbReference>
<dbReference type="CDD" id="cd04929">
    <property type="entry name" value="ACT_TPH"/>
    <property type="match status" value="1"/>
</dbReference>
<reference evidence="21 22" key="1">
    <citation type="submission" date="2015-07" db="EMBL/GenBank/DDBJ databases">
        <title>The genome of Habropoda laboriosa.</title>
        <authorList>
            <person name="Pan H."/>
            <person name="Kapheim K."/>
        </authorList>
    </citation>
    <scope>NUCLEOTIDE SEQUENCE [LARGE SCALE GENOMIC DNA]</scope>
    <source>
        <strain evidence="21">0110345459</strain>
    </source>
</reference>
<feature type="binding site" evidence="16">
    <location>
        <position position="275"/>
    </location>
    <ligand>
        <name>L-tryptophan</name>
        <dbReference type="ChEBI" id="CHEBI:57912"/>
    </ligand>
</feature>
<dbReference type="STRING" id="597456.A0A0L7R9H6"/>
<feature type="binding site" evidence="16">
    <location>
        <position position="406"/>
    </location>
    <ligand>
        <name>L-tryptophan</name>
        <dbReference type="ChEBI" id="CHEBI:57912"/>
    </ligand>
</feature>
<evidence type="ECO:0000256" key="8">
    <source>
        <dbReference type="ARBA" id="ARBA00023004"/>
    </source>
</evidence>
<evidence type="ECO:0000313" key="22">
    <source>
        <dbReference type="Proteomes" id="UP000053825"/>
    </source>
</evidence>
<keyword evidence="8 15" id="KW-0408">Iron</keyword>
<dbReference type="InterPro" id="IPR002912">
    <property type="entry name" value="ACT_dom"/>
</dbReference>
<comment type="pathway">
    <text evidence="2">Aromatic compound metabolism; serotonin biosynthesis; serotonin from L-tryptophan: step 1/2.</text>
</comment>
<evidence type="ECO:0000256" key="11">
    <source>
        <dbReference type="ARBA" id="ARBA00040889"/>
    </source>
</evidence>
<evidence type="ECO:0000256" key="16">
    <source>
        <dbReference type="PIRSR" id="PIRSR601273-1"/>
    </source>
</evidence>
<feature type="binding site" evidence="15">
    <location>
        <position position="317"/>
    </location>
    <ligand>
        <name>Fe cation</name>
        <dbReference type="ChEBI" id="CHEBI:24875"/>
    </ligand>
</feature>
<dbReference type="GO" id="GO:0043005">
    <property type="term" value="C:neuron projection"/>
    <property type="evidence" value="ECO:0007669"/>
    <property type="project" value="TreeGrafter"/>
</dbReference>
<dbReference type="PIRSF" id="PIRSF000336">
    <property type="entry name" value="TH"/>
    <property type="match status" value="1"/>
</dbReference>
<evidence type="ECO:0000313" key="21">
    <source>
        <dbReference type="EMBL" id="KOC67406.1"/>
    </source>
</evidence>
<dbReference type="InterPro" id="IPR001273">
    <property type="entry name" value="ArAA_hydroxylase"/>
</dbReference>
<evidence type="ECO:0000256" key="1">
    <source>
        <dbReference type="ARBA" id="ARBA00001954"/>
    </source>
</evidence>
<feature type="compositionally biased region" description="Polar residues" evidence="18">
    <location>
        <begin position="533"/>
        <end position="542"/>
    </location>
</feature>
<evidence type="ECO:0000256" key="5">
    <source>
        <dbReference type="ARBA" id="ARBA00022553"/>
    </source>
</evidence>
<dbReference type="InterPro" id="IPR019774">
    <property type="entry name" value="Aromatic-AA_hydroxylase_C"/>
</dbReference>
<dbReference type="SUPFAM" id="SSF56534">
    <property type="entry name" value="Aromatic aminoacid monoxygenases, catalytic and oligomerization domains"/>
    <property type="match status" value="1"/>
</dbReference>
<evidence type="ECO:0000256" key="4">
    <source>
        <dbReference type="ARBA" id="ARBA00012002"/>
    </source>
</evidence>
<feature type="binding site" evidence="16">
    <location>
        <position position="376"/>
    </location>
    <ligand>
        <name>L-tryptophan</name>
        <dbReference type="ChEBI" id="CHEBI:57912"/>
    </ligand>
</feature>
<dbReference type="GO" id="GO:0004510">
    <property type="term" value="F:tryptophan 5-monooxygenase activity"/>
    <property type="evidence" value="ECO:0007669"/>
    <property type="project" value="UniProtKB-EC"/>
</dbReference>
<accession>A0A0L7R9H6</accession>
<dbReference type="Pfam" id="PF01842">
    <property type="entry name" value="ACT"/>
    <property type="match status" value="1"/>
</dbReference>
<evidence type="ECO:0000256" key="12">
    <source>
        <dbReference type="ARBA" id="ARBA00042662"/>
    </source>
</evidence>
<dbReference type="InterPro" id="IPR045865">
    <property type="entry name" value="ACT-like_dom_sf"/>
</dbReference>
<dbReference type="PROSITE" id="PS51671">
    <property type="entry name" value="ACT"/>
    <property type="match status" value="1"/>
</dbReference>
<dbReference type="InterPro" id="IPR036951">
    <property type="entry name" value="ArAA_hydroxylase_sf"/>
</dbReference>
<feature type="binding site" evidence="15">
    <location>
        <position position="357"/>
    </location>
    <ligand>
        <name>Fe cation</name>
        <dbReference type="ChEBI" id="CHEBI:24875"/>
    </ligand>
</feature>
<dbReference type="Pfam" id="PF00351">
    <property type="entry name" value="Biopterin_H"/>
    <property type="match status" value="1"/>
</dbReference>
<dbReference type="InterPro" id="IPR041904">
    <property type="entry name" value="TrpOH_cat"/>
</dbReference>
<evidence type="ECO:0000259" key="20">
    <source>
        <dbReference type="PROSITE" id="PS51671"/>
    </source>
</evidence>
<keyword evidence="22" id="KW-1185">Reference proteome</keyword>
<evidence type="ECO:0000256" key="2">
    <source>
        <dbReference type="ARBA" id="ARBA00004783"/>
    </source>
</evidence>
<dbReference type="EC" id="1.14.16.4" evidence="4"/>
<dbReference type="CDD" id="cd03346">
    <property type="entry name" value="eu_TrpOH"/>
    <property type="match status" value="1"/>
</dbReference>
<dbReference type="PANTHER" id="PTHR11473">
    <property type="entry name" value="AROMATIC AMINO ACID HYDROXYLASE"/>
    <property type="match status" value="1"/>
</dbReference>
<dbReference type="InterPro" id="IPR019773">
    <property type="entry name" value="Tyrosine_3-monooxygenase-like"/>
</dbReference>
<gene>
    <name evidence="21" type="ORF">WH47_11585</name>
</gene>
<evidence type="ECO:0000256" key="13">
    <source>
        <dbReference type="ARBA" id="ARBA00048860"/>
    </source>
</evidence>
<dbReference type="OrthoDB" id="983542at2759"/>
<dbReference type="InterPro" id="IPR036329">
    <property type="entry name" value="Aro-AA_hydroxylase_C_sf"/>
</dbReference>
<dbReference type="GO" id="GO:0042416">
    <property type="term" value="P:dopamine biosynthetic process"/>
    <property type="evidence" value="ECO:0007669"/>
    <property type="project" value="UniProtKB-ARBA"/>
</dbReference>
<evidence type="ECO:0000256" key="10">
    <source>
        <dbReference type="ARBA" id="ARBA00023094"/>
    </source>
</evidence>
<feature type="binding site" evidence="15">
    <location>
        <position position="312"/>
    </location>
    <ligand>
        <name>Fe cation</name>
        <dbReference type="ChEBI" id="CHEBI:24875"/>
    </ligand>
</feature>
<feature type="domain" description="Biopterin-dependent aromatic amino acid hydroxylase family profile" evidence="19">
    <location>
        <begin position="133"/>
        <end position="479"/>
    </location>
</feature>
<dbReference type="SUPFAM" id="SSF55021">
    <property type="entry name" value="ACT-like"/>
    <property type="match status" value="1"/>
</dbReference>
<dbReference type="Proteomes" id="UP000053825">
    <property type="component" value="Unassembled WGS sequence"/>
</dbReference>
<comment type="similarity">
    <text evidence="3">Belongs to the biopterin-dependent aromatic amino acid hydroxylase family.</text>
</comment>
<dbReference type="GO" id="GO:0005506">
    <property type="term" value="F:iron ion binding"/>
    <property type="evidence" value="ECO:0007669"/>
    <property type="project" value="InterPro"/>
</dbReference>
<dbReference type="PROSITE" id="PS51410">
    <property type="entry name" value="BH4_AAA_HYDROXYL_2"/>
    <property type="match status" value="1"/>
</dbReference>
<evidence type="ECO:0000256" key="7">
    <source>
        <dbReference type="ARBA" id="ARBA00023002"/>
    </source>
</evidence>
<protein>
    <recommendedName>
        <fullName evidence="11">Tryptophan 5-hydroxylase 2</fullName>
        <ecNumber evidence="4">1.14.16.4</ecNumber>
    </recommendedName>
    <alternativeName>
        <fullName evidence="12">Tryptophan 5-monooxygenase 2</fullName>
    </alternativeName>
</protein>
<dbReference type="EMBL" id="KQ414627">
    <property type="protein sequence ID" value="KOC67406.1"/>
    <property type="molecule type" value="Genomic_DNA"/>
</dbReference>
<dbReference type="PRINTS" id="PR00372">
    <property type="entry name" value="FYWHYDRXLASE"/>
</dbReference>
<evidence type="ECO:0000256" key="3">
    <source>
        <dbReference type="ARBA" id="ARBA00009712"/>
    </source>
</evidence>
<keyword evidence="10" id="KW-0724">Serotonin biosynthesis</keyword>
<evidence type="ECO:0000256" key="15">
    <source>
        <dbReference type="PIRSR" id="PIRSR000336-1"/>
    </source>
</evidence>
<dbReference type="PROSITE" id="PS00367">
    <property type="entry name" value="BH4_AAA_HYDROXYL_1"/>
    <property type="match status" value="1"/>
</dbReference>
<dbReference type="UniPathway" id="UPA00846">
    <property type="reaction ID" value="UER00799"/>
</dbReference>
<evidence type="ECO:0000256" key="14">
    <source>
        <dbReference type="ARBA" id="ARBA00062416"/>
    </source>
</evidence>
<dbReference type="PANTHER" id="PTHR11473:SF16">
    <property type="entry name" value="TRYPTOPHAN 5-HYDROXYLASE 2"/>
    <property type="match status" value="1"/>
</dbReference>
<feature type="binding site" evidence="16">
    <location>
        <position position="305"/>
    </location>
    <ligand>
        <name>L-tryptophan</name>
        <dbReference type="ChEBI" id="CHEBI:57912"/>
    </ligand>
</feature>
<dbReference type="AlphaFoldDB" id="A0A0L7R9H6"/>
<comment type="catalytic activity">
    <reaction evidence="13">
        <text>(6R)-L-erythro-5,6,7,8-tetrahydrobiopterin + L-tryptophan + O2 = 5-hydroxy-L-tryptophan + (4aS,6R)-4a-hydroxy-L-erythro-5,6,7,8-tetrahydrobiopterin</text>
        <dbReference type="Rhea" id="RHEA:16709"/>
        <dbReference type="ChEBI" id="CHEBI:15379"/>
        <dbReference type="ChEBI" id="CHEBI:15642"/>
        <dbReference type="ChEBI" id="CHEBI:57912"/>
        <dbReference type="ChEBI" id="CHEBI:58266"/>
        <dbReference type="ChEBI" id="CHEBI:59560"/>
        <dbReference type="EC" id="1.14.16.4"/>
    </reaction>
</comment>
<dbReference type="GO" id="GO:0009072">
    <property type="term" value="P:aromatic amino acid metabolic process"/>
    <property type="evidence" value="ECO:0007669"/>
    <property type="project" value="InterPro"/>
</dbReference>
<evidence type="ECO:0000259" key="19">
    <source>
        <dbReference type="PROSITE" id="PS51410"/>
    </source>
</evidence>
<keyword evidence="5" id="KW-0597">Phosphoprotein</keyword>
<feature type="region of interest" description="Disordered" evidence="18">
    <location>
        <begin position="498"/>
        <end position="542"/>
    </location>
</feature>
<dbReference type="GO" id="GO:0048066">
    <property type="term" value="P:developmental pigmentation"/>
    <property type="evidence" value="ECO:0007669"/>
    <property type="project" value="UniProtKB-ARBA"/>
</dbReference>
<feature type="binding site" evidence="16">
    <location>
        <position position="297"/>
    </location>
    <ligand>
        <name>L-tryptophan</name>
        <dbReference type="ChEBI" id="CHEBI:57912"/>
    </ligand>
</feature>
<dbReference type="InterPro" id="IPR018301">
    <property type="entry name" value="ArAA_hydroxylase_Fe/CU_BS"/>
</dbReference>
<comment type="cofactor">
    <cofactor evidence="1 17">
        <name>Fe(2+)</name>
        <dbReference type="ChEBI" id="CHEBI:29033"/>
    </cofactor>
</comment>
<sequence length="542" mass="61509">MSGSGKGLLGVWLYRRGEHWAIKEGSPLHKSRDIPMVERKQNGDNKNSVVFSLKNQVGGLARALQVFQDLGVNVIHIESRKSMRRGSEFEILVDVECDSKRMEQLTKMLSREVAAINLAQYEEMGSIPHAPSLSAAPSFDFSEVDMPWFPRKISDLDQAQKVLMYGSELDADHPGFKDPVYRKRRVQFADIANSYKYGQPIPRVQYTSEEIRTWGTVFRELHQLYQKHACKEYLENWPKLEKYCGYREDNIPQLQDVNVFLKRTTGFQLRPVAGYLSPRDFLAGLAFRVFHCTQYIRHSSDPFYTPEPDCCHELLGHMPLLANPSFAQFSQELGLASLGASDEDINKLATLYFFTVEFGLCKQDGVLRVYGAGLLSSVAELKHAVSIPEKTFRFEPDITCKQECIITAFQNAYYYTDSFEEAKEKMRAFANQIQRPFGLRYNPYTQSVDVLTDAQKITAVVSELRGDLCIVSNALKKIHEQDDTVDVERITSLLTQGIELPQDTSSSDSDIDKSPNVEAPQKPIQDQNKEFSSDGNIVSAQD</sequence>
<organism evidence="21 22">
    <name type="scientific">Habropoda laboriosa</name>
    <dbReference type="NCBI Taxonomy" id="597456"/>
    <lineage>
        <taxon>Eukaryota</taxon>
        <taxon>Metazoa</taxon>
        <taxon>Ecdysozoa</taxon>
        <taxon>Arthropoda</taxon>
        <taxon>Hexapoda</taxon>
        <taxon>Insecta</taxon>
        <taxon>Pterygota</taxon>
        <taxon>Neoptera</taxon>
        <taxon>Endopterygota</taxon>
        <taxon>Hymenoptera</taxon>
        <taxon>Apocrita</taxon>
        <taxon>Aculeata</taxon>
        <taxon>Apoidea</taxon>
        <taxon>Anthophila</taxon>
        <taxon>Apidae</taxon>
        <taxon>Habropoda</taxon>
    </lineage>
</organism>
<evidence type="ECO:0000256" key="17">
    <source>
        <dbReference type="PIRSR" id="PIRSR601273-2"/>
    </source>
</evidence>
<feature type="domain" description="ACT" evidence="20">
    <location>
        <begin position="48"/>
        <end position="123"/>
    </location>
</feature>
<evidence type="ECO:0000256" key="6">
    <source>
        <dbReference type="ARBA" id="ARBA00022723"/>
    </source>
</evidence>
<evidence type="ECO:0000256" key="18">
    <source>
        <dbReference type="SAM" id="MobiDB-lite"/>
    </source>
</evidence>
<keyword evidence="7" id="KW-0560">Oxidoreductase</keyword>